<dbReference type="SUPFAM" id="SSF51215">
    <property type="entry name" value="Regulatory protein AraC"/>
    <property type="match status" value="1"/>
</dbReference>
<dbReference type="OrthoDB" id="2585681at2"/>
<dbReference type="InterPro" id="IPR014710">
    <property type="entry name" value="RmlC-like_jellyroll"/>
</dbReference>
<evidence type="ECO:0000313" key="6">
    <source>
        <dbReference type="Proteomes" id="UP000183200"/>
    </source>
</evidence>
<dbReference type="AlphaFoldDB" id="A0A1G9UFW1"/>
<accession>A0A1G9UFW1</accession>
<dbReference type="Pfam" id="PF12833">
    <property type="entry name" value="HTH_18"/>
    <property type="match status" value="1"/>
</dbReference>
<dbReference type="Gene3D" id="1.10.10.60">
    <property type="entry name" value="Homeodomain-like"/>
    <property type="match status" value="1"/>
</dbReference>
<gene>
    <name evidence="5" type="ORF">SAMN05421820_104162</name>
</gene>
<evidence type="ECO:0000259" key="4">
    <source>
        <dbReference type="PROSITE" id="PS01124"/>
    </source>
</evidence>
<evidence type="ECO:0000313" key="5">
    <source>
        <dbReference type="EMBL" id="SDM58840.1"/>
    </source>
</evidence>
<sequence>MKKEKEQRSKVKTYHFVPNKYGRELLLDIGRVEMLNHYVLDPTLHQLSFYEILFIEQGKGVFSLDDHKMAISPGTIIFTSPGQVRHWDIEEAVKGYTLFFEKEFLHLFFSDHLFLYRFQYFHQYSRPAEMQMPEKDFARCLKLVHTIEQEFSSLQNDSSHLIRAVLYQLLVVLNRYYANTYHLQTDTSIHADFYRFRALLEKEFTAHHDVLSYTKMLNISQGYLGKLCKQYSGRSAQQMIHQKLISEIKKALFYNKSAKEITYEFGFSDPSNFNRFFKKLTGATPQQYKDQL</sequence>
<organism evidence="5 6">
    <name type="scientific">Pedobacter steynii</name>
    <dbReference type="NCBI Taxonomy" id="430522"/>
    <lineage>
        <taxon>Bacteria</taxon>
        <taxon>Pseudomonadati</taxon>
        <taxon>Bacteroidota</taxon>
        <taxon>Sphingobacteriia</taxon>
        <taxon>Sphingobacteriales</taxon>
        <taxon>Sphingobacteriaceae</taxon>
        <taxon>Pedobacter</taxon>
    </lineage>
</organism>
<dbReference type="EMBL" id="FNGY01000004">
    <property type="protein sequence ID" value="SDM58840.1"/>
    <property type="molecule type" value="Genomic_DNA"/>
</dbReference>
<dbReference type="SMART" id="SM00342">
    <property type="entry name" value="HTH_ARAC"/>
    <property type="match status" value="1"/>
</dbReference>
<evidence type="ECO:0000256" key="3">
    <source>
        <dbReference type="ARBA" id="ARBA00023163"/>
    </source>
</evidence>
<dbReference type="InterPro" id="IPR018060">
    <property type="entry name" value="HTH_AraC"/>
</dbReference>
<dbReference type="InterPro" id="IPR009057">
    <property type="entry name" value="Homeodomain-like_sf"/>
</dbReference>
<dbReference type="InterPro" id="IPR037923">
    <property type="entry name" value="HTH-like"/>
</dbReference>
<dbReference type="GO" id="GO:0043565">
    <property type="term" value="F:sequence-specific DNA binding"/>
    <property type="evidence" value="ECO:0007669"/>
    <property type="project" value="InterPro"/>
</dbReference>
<dbReference type="Pfam" id="PF02311">
    <property type="entry name" value="AraC_binding"/>
    <property type="match status" value="1"/>
</dbReference>
<protein>
    <submittedName>
        <fullName evidence="5">AraC-type DNA-binding protein</fullName>
    </submittedName>
</protein>
<keyword evidence="2 5" id="KW-0238">DNA-binding</keyword>
<dbReference type="PANTHER" id="PTHR43280:SF32">
    <property type="entry name" value="TRANSCRIPTIONAL REGULATORY PROTEIN"/>
    <property type="match status" value="1"/>
</dbReference>
<reference evidence="6" key="1">
    <citation type="submission" date="2016-10" db="EMBL/GenBank/DDBJ databases">
        <authorList>
            <person name="Varghese N."/>
            <person name="Submissions S."/>
        </authorList>
    </citation>
    <scope>NUCLEOTIDE SEQUENCE [LARGE SCALE GENOMIC DNA]</scope>
    <source>
        <strain evidence="6">DSM 19110</strain>
    </source>
</reference>
<dbReference type="PANTHER" id="PTHR43280">
    <property type="entry name" value="ARAC-FAMILY TRANSCRIPTIONAL REGULATOR"/>
    <property type="match status" value="1"/>
</dbReference>
<dbReference type="InterPro" id="IPR020449">
    <property type="entry name" value="Tscrpt_reg_AraC-type_HTH"/>
</dbReference>
<keyword evidence="1" id="KW-0805">Transcription regulation</keyword>
<feature type="domain" description="HTH araC/xylS-type" evidence="4">
    <location>
        <begin position="194"/>
        <end position="291"/>
    </location>
</feature>
<dbReference type="SUPFAM" id="SSF46689">
    <property type="entry name" value="Homeodomain-like"/>
    <property type="match status" value="1"/>
</dbReference>
<dbReference type="Proteomes" id="UP000183200">
    <property type="component" value="Unassembled WGS sequence"/>
</dbReference>
<evidence type="ECO:0000256" key="2">
    <source>
        <dbReference type="ARBA" id="ARBA00023125"/>
    </source>
</evidence>
<name>A0A1G9UFW1_9SPHI</name>
<dbReference type="RefSeq" id="WP_074607338.1">
    <property type="nucleotide sequence ID" value="NZ_FNGY01000004.1"/>
</dbReference>
<dbReference type="PROSITE" id="PS01124">
    <property type="entry name" value="HTH_ARAC_FAMILY_2"/>
    <property type="match status" value="1"/>
</dbReference>
<dbReference type="PRINTS" id="PR00032">
    <property type="entry name" value="HTHARAC"/>
</dbReference>
<keyword evidence="6" id="KW-1185">Reference proteome</keyword>
<evidence type="ECO:0000256" key="1">
    <source>
        <dbReference type="ARBA" id="ARBA00023015"/>
    </source>
</evidence>
<dbReference type="GO" id="GO:0003700">
    <property type="term" value="F:DNA-binding transcription factor activity"/>
    <property type="evidence" value="ECO:0007669"/>
    <property type="project" value="InterPro"/>
</dbReference>
<keyword evidence="3" id="KW-0804">Transcription</keyword>
<dbReference type="Gene3D" id="2.60.120.10">
    <property type="entry name" value="Jelly Rolls"/>
    <property type="match status" value="1"/>
</dbReference>
<dbReference type="InterPro" id="IPR003313">
    <property type="entry name" value="AraC-bd"/>
</dbReference>
<proteinExistence type="predicted"/>